<feature type="compositionally biased region" description="Low complexity" evidence="3">
    <location>
        <begin position="148"/>
        <end position="161"/>
    </location>
</feature>
<evidence type="ECO:0000256" key="1">
    <source>
        <dbReference type="ARBA" id="ARBA00006151"/>
    </source>
</evidence>
<gene>
    <name evidence="5" type="ORF">niasHT_000431</name>
</gene>
<evidence type="ECO:0000256" key="3">
    <source>
        <dbReference type="SAM" id="MobiDB-lite"/>
    </source>
</evidence>
<reference evidence="5 6" key="1">
    <citation type="submission" date="2024-10" db="EMBL/GenBank/DDBJ databases">
        <authorList>
            <person name="Kim D."/>
        </authorList>
    </citation>
    <scope>NUCLEOTIDE SEQUENCE [LARGE SCALE GENOMIC DNA]</scope>
    <source>
        <strain evidence="5">BH-2024</strain>
    </source>
</reference>
<dbReference type="Proteomes" id="UP001620626">
    <property type="component" value="Unassembled WGS sequence"/>
</dbReference>
<proteinExistence type="inferred from homology"/>
<dbReference type="EMBL" id="JBICBT010000174">
    <property type="protein sequence ID" value="KAL3121866.1"/>
    <property type="molecule type" value="Genomic_DNA"/>
</dbReference>
<feature type="region of interest" description="Disordered" evidence="3">
    <location>
        <begin position="1"/>
        <end position="37"/>
    </location>
</feature>
<comment type="caution">
    <text evidence="5">The sequence shown here is derived from an EMBL/GenBank/DDBJ whole genome shotgun (WGS) entry which is preliminary data.</text>
</comment>
<dbReference type="Gene3D" id="1.10.8.1120">
    <property type="entry name" value="Histone RNA hairpin-binding protein RNA-binding domain"/>
    <property type="match status" value="1"/>
</dbReference>
<evidence type="ECO:0000256" key="2">
    <source>
        <dbReference type="ARBA" id="ARBA00022884"/>
    </source>
</evidence>
<feature type="domain" description="Histone RNA hairpin-binding protein RNA-binding" evidence="4">
    <location>
        <begin position="184"/>
        <end position="252"/>
    </location>
</feature>
<dbReference type="GO" id="GO:0003723">
    <property type="term" value="F:RNA binding"/>
    <property type="evidence" value="ECO:0007669"/>
    <property type="project" value="UniProtKB-KW"/>
</dbReference>
<feature type="region of interest" description="Disordered" evidence="3">
    <location>
        <begin position="340"/>
        <end position="417"/>
    </location>
</feature>
<accession>A0ABD2M345</accession>
<keyword evidence="6" id="KW-1185">Reference proteome</keyword>
<sequence>MQNALRAKLAELQNSRRTKEEEKEQQKEEPPQKLDFSLFDDSEFANRSWVELIEEEEAAARKTHKAKAATAETTAAAAAPPIASVAAVASSSASSSNKRRNSERAEKEENVPKAQKFDFSLFDDSDFANRSWVDIIDEEERERSKGTALSTTPSVVSSSAPNKRRHILPTPQKGWAEPNKGWCTDEATLERRDKELQKMKEKPTYKRYLSQIPKFARKKGPHPRTPNKYTNHTRRSWDKQVRLWKLAIYEWAGETPTSSVCGSRCPSECSESGGESPAPLQKKARTLSFGSGGNNNEADNVASIMGHFDLNTLRGGGDETTLVACGVGNAFAVEDESTMKPMPASNGTAAPSVTGTASDKTVRGPTDFSDLLVPKRETQQQKTNGAMPSTEKEDEGWVEVKKRPKLEAKKRGRTTNK</sequence>
<feature type="compositionally biased region" description="Basic and acidic residues" evidence="3">
    <location>
        <begin position="17"/>
        <end position="32"/>
    </location>
</feature>
<feature type="region of interest" description="Disordered" evidence="3">
    <location>
        <begin position="138"/>
        <end position="181"/>
    </location>
</feature>
<evidence type="ECO:0000313" key="6">
    <source>
        <dbReference type="Proteomes" id="UP001620626"/>
    </source>
</evidence>
<name>A0ABD2M345_9BILA</name>
<protein>
    <recommendedName>
        <fullName evidence="4">Histone RNA hairpin-binding protein RNA-binding domain-containing protein</fullName>
    </recommendedName>
</protein>
<feature type="region of interest" description="Disordered" evidence="3">
    <location>
        <begin position="60"/>
        <end position="114"/>
    </location>
</feature>
<dbReference type="AlphaFoldDB" id="A0ABD2M345"/>
<comment type="similarity">
    <text evidence="1">Belongs to the SLBP family.</text>
</comment>
<dbReference type="InterPro" id="IPR026502">
    <property type="entry name" value="SLBP1/SLBP2"/>
</dbReference>
<feature type="compositionally biased region" description="Basic and acidic residues" evidence="3">
    <location>
        <begin position="100"/>
        <end position="111"/>
    </location>
</feature>
<evidence type="ECO:0000313" key="5">
    <source>
        <dbReference type="EMBL" id="KAL3121866.1"/>
    </source>
</evidence>
<feature type="compositionally biased region" description="Basic and acidic residues" evidence="3">
    <location>
        <begin position="398"/>
        <end position="409"/>
    </location>
</feature>
<feature type="compositionally biased region" description="Low complexity" evidence="3">
    <location>
        <begin position="68"/>
        <end position="96"/>
    </location>
</feature>
<dbReference type="PANTHER" id="PTHR17408:SF0">
    <property type="entry name" value="HISTONE RNA HAIRPIN-BINDING PROTEIN"/>
    <property type="match status" value="1"/>
</dbReference>
<keyword evidence="2" id="KW-0694">RNA-binding</keyword>
<organism evidence="5 6">
    <name type="scientific">Heterodera trifolii</name>
    <dbReference type="NCBI Taxonomy" id="157864"/>
    <lineage>
        <taxon>Eukaryota</taxon>
        <taxon>Metazoa</taxon>
        <taxon>Ecdysozoa</taxon>
        <taxon>Nematoda</taxon>
        <taxon>Chromadorea</taxon>
        <taxon>Rhabditida</taxon>
        <taxon>Tylenchina</taxon>
        <taxon>Tylenchomorpha</taxon>
        <taxon>Tylenchoidea</taxon>
        <taxon>Heteroderidae</taxon>
        <taxon>Heteroderinae</taxon>
        <taxon>Heterodera</taxon>
    </lineage>
</organism>
<feature type="compositionally biased region" description="Polar residues" evidence="3">
    <location>
        <begin position="345"/>
        <end position="359"/>
    </location>
</feature>
<dbReference type="InterPro" id="IPR038294">
    <property type="entry name" value="SLBP_RNA_bind_sf"/>
</dbReference>
<dbReference type="Pfam" id="PF15247">
    <property type="entry name" value="SLBP_RNA_bind"/>
    <property type="match status" value="1"/>
</dbReference>
<dbReference type="InterPro" id="IPR029344">
    <property type="entry name" value="SLBP_RNA_bind"/>
</dbReference>
<dbReference type="PANTHER" id="PTHR17408">
    <property type="entry name" value="HISTONE RNA HAIRPIN-BINDING PROTEIN"/>
    <property type="match status" value="1"/>
</dbReference>
<evidence type="ECO:0000259" key="4">
    <source>
        <dbReference type="Pfam" id="PF15247"/>
    </source>
</evidence>